<accession>A0ABP9DIC9</accession>
<feature type="transmembrane region" description="Helical" evidence="1">
    <location>
        <begin position="177"/>
        <end position="195"/>
    </location>
</feature>
<dbReference type="Pfam" id="PF09925">
    <property type="entry name" value="DUF2157"/>
    <property type="match status" value="1"/>
</dbReference>
<dbReference type="InterPro" id="IPR018677">
    <property type="entry name" value="DUF2157"/>
</dbReference>
<evidence type="ECO:0000256" key="1">
    <source>
        <dbReference type="SAM" id="Phobius"/>
    </source>
</evidence>
<dbReference type="RefSeq" id="WP_345373518.1">
    <property type="nucleotide sequence ID" value="NZ_BAABJX010000051.1"/>
</dbReference>
<keyword evidence="1" id="KW-0472">Membrane</keyword>
<feature type="transmembrane region" description="Helical" evidence="1">
    <location>
        <begin position="228"/>
        <end position="246"/>
    </location>
</feature>
<comment type="caution">
    <text evidence="3">The sequence shown here is derived from an EMBL/GenBank/DDBJ whole genome shotgun (WGS) entry which is preliminary data.</text>
</comment>
<keyword evidence="1" id="KW-1133">Transmembrane helix</keyword>
<organism evidence="3 4">
    <name type="scientific">Algivirga pacifica</name>
    <dbReference type="NCBI Taxonomy" id="1162670"/>
    <lineage>
        <taxon>Bacteria</taxon>
        <taxon>Pseudomonadati</taxon>
        <taxon>Bacteroidota</taxon>
        <taxon>Cytophagia</taxon>
        <taxon>Cytophagales</taxon>
        <taxon>Flammeovirgaceae</taxon>
        <taxon>Algivirga</taxon>
    </lineage>
</organism>
<feature type="transmembrane region" description="Helical" evidence="1">
    <location>
        <begin position="368"/>
        <end position="388"/>
    </location>
</feature>
<feature type="transmembrane region" description="Helical" evidence="1">
    <location>
        <begin position="202"/>
        <end position="222"/>
    </location>
</feature>
<feature type="transmembrane region" description="Helical" evidence="1">
    <location>
        <begin position="40"/>
        <end position="61"/>
    </location>
</feature>
<feature type="transmembrane region" description="Helical" evidence="1">
    <location>
        <begin position="104"/>
        <end position="123"/>
    </location>
</feature>
<keyword evidence="4" id="KW-1185">Reference proteome</keyword>
<keyword evidence="1" id="KW-0812">Transmembrane</keyword>
<protein>
    <recommendedName>
        <fullName evidence="2">DUF2157 domain-containing protein</fullName>
    </recommendedName>
</protein>
<evidence type="ECO:0000313" key="3">
    <source>
        <dbReference type="EMBL" id="GAA4844383.1"/>
    </source>
</evidence>
<dbReference type="EMBL" id="BAABJX010000051">
    <property type="protein sequence ID" value="GAA4844383.1"/>
    <property type="molecule type" value="Genomic_DNA"/>
</dbReference>
<gene>
    <name evidence="3" type="ORF">GCM10023331_31570</name>
</gene>
<name>A0ABP9DIC9_9BACT</name>
<feature type="transmembrane region" description="Helical" evidence="1">
    <location>
        <begin position="129"/>
        <end position="147"/>
    </location>
</feature>
<evidence type="ECO:0000259" key="2">
    <source>
        <dbReference type="Pfam" id="PF09925"/>
    </source>
</evidence>
<feature type="transmembrane region" description="Helical" evidence="1">
    <location>
        <begin position="73"/>
        <end position="92"/>
    </location>
</feature>
<feature type="domain" description="DUF2157" evidence="2">
    <location>
        <begin position="9"/>
        <end position="151"/>
    </location>
</feature>
<feature type="transmembrane region" description="Helical" evidence="1">
    <location>
        <begin position="288"/>
        <end position="312"/>
    </location>
</feature>
<evidence type="ECO:0000313" key="4">
    <source>
        <dbReference type="Proteomes" id="UP001500298"/>
    </source>
</evidence>
<feature type="transmembrane region" description="Helical" evidence="1">
    <location>
        <begin position="258"/>
        <end position="276"/>
    </location>
</feature>
<dbReference type="Proteomes" id="UP001500298">
    <property type="component" value="Unassembled WGS sequence"/>
</dbReference>
<reference evidence="4" key="1">
    <citation type="journal article" date="2019" name="Int. J. Syst. Evol. Microbiol.">
        <title>The Global Catalogue of Microorganisms (GCM) 10K type strain sequencing project: providing services to taxonomists for standard genome sequencing and annotation.</title>
        <authorList>
            <consortium name="The Broad Institute Genomics Platform"/>
            <consortium name="The Broad Institute Genome Sequencing Center for Infectious Disease"/>
            <person name="Wu L."/>
            <person name="Ma J."/>
        </authorList>
    </citation>
    <scope>NUCLEOTIDE SEQUENCE [LARGE SCALE GENOMIC DNA]</scope>
    <source>
        <strain evidence="4">JCM 18326</strain>
    </source>
</reference>
<feature type="transmembrane region" description="Helical" evidence="1">
    <location>
        <begin position="394"/>
        <end position="416"/>
    </location>
</feature>
<feature type="transmembrane region" description="Helical" evidence="1">
    <location>
        <begin position="319"/>
        <end position="336"/>
    </location>
</feature>
<proteinExistence type="predicted"/>
<sequence>MSLKKDLDELLDAEVITDEMANRIRAYYMERKGGRSPHRLILAFGVLGALLVGLGVILIIAHNWDKLQRPVKLLFAFLPLLIAQGIALYTLLRKSGQSAWREGSAVFLTFAIGASISLVSQIYHIMGDLSSFLLVWSLLVLPIVYILRSSMASLLYLIGITAYACHEGYNYPSTPPTLYWLLLGGAVPFYYRLCLQAKNSNFTFFHHWFFPLSLITVLGGMAERQEELMLLAYFSLFGVLYLMGKLPYFSTLLKRQNGYQVIGVAGMMFMLLIWSFDEPWREVSRHTFYMSGEVFLPIAFVLLNMGMLYLYWPKDKKDTIDPLAYISLVFVLIFLVGTEHAVAASLLVNTLLLLVGVWVVINGSKRQALGELNFGMLLLAALISCRFFDSDLSFVSRGILFVVMGVGFFMANYWMLKKRTGHEGK</sequence>
<feature type="transmembrane region" description="Helical" evidence="1">
    <location>
        <begin position="342"/>
        <end position="361"/>
    </location>
</feature>